<reference evidence="3" key="1">
    <citation type="journal article" date="2019" name="Int. J. Syst. Evol. Microbiol.">
        <title>The Global Catalogue of Microorganisms (GCM) 10K type strain sequencing project: providing services to taxonomists for standard genome sequencing and annotation.</title>
        <authorList>
            <consortium name="The Broad Institute Genomics Platform"/>
            <consortium name="The Broad Institute Genome Sequencing Center for Infectious Disease"/>
            <person name="Wu L."/>
            <person name="Ma J."/>
        </authorList>
    </citation>
    <scope>NUCLEOTIDE SEQUENCE [LARGE SCALE GENOMIC DNA]</scope>
    <source>
        <strain evidence="3">CGMCC 1.15809</strain>
    </source>
</reference>
<evidence type="ECO:0000313" key="3">
    <source>
        <dbReference type="Proteomes" id="UP001596241"/>
    </source>
</evidence>
<keyword evidence="1" id="KW-1133">Transmembrane helix</keyword>
<feature type="transmembrane region" description="Helical" evidence="1">
    <location>
        <begin position="30"/>
        <end position="51"/>
    </location>
</feature>
<protein>
    <submittedName>
        <fullName evidence="2">Uncharacterized protein</fullName>
    </submittedName>
</protein>
<feature type="transmembrane region" description="Helical" evidence="1">
    <location>
        <begin position="71"/>
        <end position="96"/>
    </location>
</feature>
<proteinExistence type="predicted"/>
<keyword evidence="3" id="KW-1185">Reference proteome</keyword>
<dbReference type="Proteomes" id="UP001596241">
    <property type="component" value="Unassembled WGS sequence"/>
</dbReference>
<organism evidence="2 3">
    <name type="scientific">Streptomyces ramulosus</name>
    <dbReference type="NCBI Taxonomy" id="47762"/>
    <lineage>
        <taxon>Bacteria</taxon>
        <taxon>Bacillati</taxon>
        <taxon>Actinomycetota</taxon>
        <taxon>Actinomycetes</taxon>
        <taxon>Kitasatosporales</taxon>
        <taxon>Streptomycetaceae</taxon>
        <taxon>Streptomyces</taxon>
    </lineage>
</organism>
<gene>
    <name evidence="2" type="ORF">ACFP3M_08925</name>
</gene>
<keyword evidence="1" id="KW-0472">Membrane</keyword>
<accession>A0ABW1FFC3</accession>
<dbReference type="RefSeq" id="WP_345086239.1">
    <property type="nucleotide sequence ID" value="NZ_BAAAWG010000010.1"/>
</dbReference>
<keyword evidence="1" id="KW-0812">Transmembrane</keyword>
<name>A0ABW1FFC3_9ACTN</name>
<comment type="caution">
    <text evidence="2">The sequence shown here is derived from an EMBL/GenBank/DDBJ whole genome shotgun (WGS) entry which is preliminary data.</text>
</comment>
<evidence type="ECO:0000256" key="1">
    <source>
        <dbReference type="SAM" id="Phobius"/>
    </source>
</evidence>
<dbReference type="EMBL" id="JBHSPW010000003">
    <property type="protein sequence ID" value="MFC5892935.1"/>
    <property type="molecule type" value="Genomic_DNA"/>
</dbReference>
<evidence type="ECO:0000313" key="2">
    <source>
        <dbReference type="EMBL" id="MFC5892935.1"/>
    </source>
</evidence>
<sequence>MSSTGQPVPDTVAFEDAGTRSAWVAERRRVRICLALWTVLWLGGLIALSVLDGYGVIGLSDVKWSGRRGRGAGNLLGFIGGMSLLGYFFVICYHVMLLRFLKRIRRVLEAHPWRPVSAVQRLPRKKDVGVPVRLRMEDGGEWTRDLSTRGARPRRQWPEALEQGAWHAGDLERTGVLALPGGGRPMEISVRGGVIVYAARADRGSAPDRPRGSA</sequence>